<protein>
    <submittedName>
        <fullName evidence="2">Uncharacterized protein</fullName>
    </submittedName>
</protein>
<dbReference type="EMBL" id="FOCF01000004">
    <property type="protein sequence ID" value="SEN06244.1"/>
    <property type="molecule type" value="Genomic_DNA"/>
</dbReference>
<dbReference type="AlphaFoldDB" id="A0A1H8DHK0"/>
<dbReference type="Proteomes" id="UP000199206">
    <property type="component" value="Unassembled WGS sequence"/>
</dbReference>
<feature type="region of interest" description="Disordered" evidence="1">
    <location>
        <begin position="1"/>
        <end position="22"/>
    </location>
</feature>
<organism evidence="2 3">
    <name type="scientific">Sphingomonas gellani</name>
    <dbReference type="NCBI Taxonomy" id="1166340"/>
    <lineage>
        <taxon>Bacteria</taxon>
        <taxon>Pseudomonadati</taxon>
        <taxon>Pseudomonadota</taxon>
        <taxon>Alphaproteobacteria</taxon>
        <taxon>Sphingomonadales</taxon>
        <taxon>Sphingomonadaceae</taxon>
        <taxon>Sphingomonas</taxon>
    </lineage>
</organism>
<evidence type="ECO:0000313" key="2">
    <source>
        <dbReference type="EMBL" id="SEN06244.1"/>
    </source>
</evidence>
<accession>A0A1H8DHK0</accession>
<dbReference type="STRING" id="1166340.SAMN05192583_1916"/>
<name>A0A1H8DHK0_9SPHN</name>
<reference evidence="3" key="1">
    <citation type="submission" date="2016-10" db="EMBL/GenBank/DDBJ databases">
        <authorList>
            <person name="Varghese N."/>
            <person name="Submissions S."/>
        </authorList>
    </citation>
    <scope>NUCLEOTIDE SEQUENCE [LARGE SCALE GENOMIC DNA]</scope>
    <source>
        <strain evidence="3">S6-262</strain>
    </source>
</reference>
<sequence length="184" mass="20027">MSDPHDWGTGEAPKPSRSFPANYRPRWHVEPRTFDDLLLRAGPYAAATKAFVEWGAVTAWHMSGKADAALAAAFIPGEAASLSALLVRAAEEREAGWPSLGGRLVSPALYDLPDDAQRIARRMAGDIRALWETAGRPHFDTPRFKDAYRWLVACVRSGSIPPVLTIGEVPPLPAPAPSKFTRNS</sequence>
<evidence type="ECO:0000256" key="1">
    <source>
        <dbReference type="SAM" id="MobiDB-lite"/>
    </source>
</evidence>
<keyword evidence="3" id="KW-1185">Reference proteome</keyword>
<proteinExistence type="predicted"/>
<gene>
    <name evidence="2" type="ORF">SAMN05192583_1916</name>
</gene>
<evidence type="ECO:0000313" key="3">
    <source>
        <dbReference type="Proteomes" id="UP000199206"/>
    </source>
</evidence>